<name>A0A5C9A3V4_9GAMM</name>
<evidence type="ECO:0000313" key="2">
    <source>
        <dbReference type="EMBL" id="TXS95565.1"/>
    </source>
</evidence>
<gene>
    <name evidence="2" type="ORF">FV139_06700</name>
</gene>
<feature type="transmembrane region" description="Helical" evidence="1">
    <location>
        <begin position="132"/>
        <end position="153"/>
    </location>
</feature>
<organism evidence="2 3">
    <name type="scientific">Parahaliea maris</name>
    <dbReference type="NCBI Taxonomy" id="2716870"/>
    <lineage>
        <taxon>Bacteria</taxon>
        <taxon>Pseudomonadati</taxon>
        <taxon>Pseudomonadota</taxon>
        <taxon>Gammaproteobacteria</taxon>
        <taxon>Cellvibrionales</taxon>
        <taxon>Halieaceae</taxon>
        <taxon>Parahaliea</taxon>
    </lineage>
</organism>
<feature type="transmembrane region" description="Helical" evidence="1">
    <location>
        <begin position="106"/>
        <end position="126"/>
    </location>
</feature>
<dbReference type="EMBL" id="VRZA01000002">
    <property type="protein sequence ID" value="TXS95565.1"/>
    <property type="molecule type" value="Genomic_DNA"/>
</dbReference>
<keyword evidence="1" id="KW-0812">Transmembrane</keyword>
<keyword evidence="3" id="KW-1185">Reference proteome</keyword>
<proteinExistence type="predicted"/>
<feature type="transmembrane region" description="Helical" evidence="1">
    <location>
        <begin position="39"/>
        <end position="59"/>
    </location>
</feature>
<feature type="transmembrane region" description="Helical" evidence="1">
    <location>
        <begin position="6"/>
        <end position="27"/>
    </location>
</feature>
<protein>
    <submittedName>
        <fullName evidence="2">Uncharacterized protein</fullName>
    </submittedName>
</protein>
<accession>A0A5C9A3V4</accession>
<comment type="caution">
    <text evidence="2">The sequence shown here is derived from an EMBL/GenBank/DDBJ whole genome shotgun (WGS) entry which is preliminary data.</text>
</comment>
<reference evidence="2 3" key="1">
    <citation type="submission" date="2019-08" db="EMBL/GenBank/DDBJ databases">
        <title>Parahaliea maris sp. nov., isolated from the surface seawater.</title>
        <authorList>
            <person name="Liu Y."/>
        </authorList>
    </citation>
    <scope>NUCLEOTIDE SEQUENCE [LARGE SCALE GENOMIC DNA]</scope>
    <source>
        <strain evidence="2 3">HSLHS9</strain>
    </source>
</reference>
<dbReference type="AlphaFoldDB" id="A0A5C9A3V4"/>
<evidence type="ECO:0000256" key="1">
    <source>
        <dbReference type="SAM" id="Phobius"/>
    </source>
</evidence>
<dbReference type="RefSeq" id="WP_148067476.1">
    <property type="nucleotide sequence ID" value="NZ_VRZA01000002.1"/>
</dbReference>
<dbReference type="Proteomes" id="UP000321039">
    <property type="component" value="Unassembled WGS sequence"/>
</dbReference>
<keyword evidence="1" id="KW-1133">Transmembrane helix</keyword>
<feature type="transmembrane region" description="Helical" evidence="1">
    <location>
        <begin position="160"/>
        <end position="178"/>
    </location>
</feature>
<evidence type="ECO:0000313" key="3">
    <source>
        <dbReference type="Proteomes" id="UP000321039"/>
    </source>
</evidence>
<keyword evidence="1" id="KW-0472">Membrane</keyword>
<feature type="transmembrane region" description="Helical" evidence="1">
    <location>
        <begin position="65"/>
        <end position="85"/>
    </location>
</feature>
<sequence length="180" mass="20700">MSQFEFIFVLISIIAGLALAQLLSGMTRPPRNSLGRLDLTHVAFSAGTTVLLITIWWSTFRWQTYETWTVVEFLLLCGYVSLFYVKSVILSPLRTEELPAFEQIRGKFYAVLALYCIVEPVVIFLRDGELAPWYYVPMMVHFFVLAGLGIYMGKAIFDRVFSVWFLIVNIAWIFLARFTG</sequence>